<evidence type="ECO:0000313" key="2">
    <source>
        <dbReference type="Proteomes" id="UP000005408"/>
    </source>
</evidence>
<sequence length="102" mass="11867">MHVLRTYNQDLARSTNKLEDFQSQEVFIERDWAMKFIPLVCKESQSKWYGKRSLNWHITVASYRATAVDTEVKTAILFVTIIHLFDNASKDARISNAILEDS</sequence>
<dbReference type="EnsemblMetazoa" id="G8525.1">
    <property type="protein sequence ID" value="G8525.1:cds"/>
    <property type="gene ID" value="G8525"/>
</dbReference>
<dbReference type="AlphaFoldDB" id="A0A8W8NVH2"/>
<reference evidence="1" key="1">
    <citation type="submission" date="2022-08" db="UniProtKB">
        <authorList>
            <consortium name="EnsemblMetazoa"/>
        </authorList>
    </citation>
    <scope>IDENTIFICATION</scope>
    <source>
        <strain evidence="1">05x7-T-G4-1.051#20</strain>
    </source>
</reference>
<evidence type="ECO:0000313" key="1">
    <source>
        <dbReference type="EnsemblMetazoa" id="G8525.1:cds"/>
    </source>
</evidence>
<keyword evidence="2" id="KW-1185">Reference proteome</keyword>
<protein>
    <submittedName>
        <fullName evidence="1">Uncharacterized protein</fullName>
    </submittedName>
</protein>
<dbReference type="Proteomes" id="UP000005408">
    <property type="component" value="Unassembled WGS sequence"/>
</dbReference>
<organism evidence="1 2">
    <name type="scientific">Magallana gigas</name>
    <name type="common">Pacific oyster</name>
    <name type="synonym">Crassostrea gigas</name>
    <dbReference type="NCBI Taxonomy" id="29159"/>
    <lineage>
        <taxon>Eukaryota</taxon>
        <taxon>Metazoa</taxon>
        <taxon>Spiralia</taxon>
        <taxon>Lophotrochozoa</taxon>
        <taxon>Mollusca</taxon>
        <taxon>Bivalvia</taxon>
        <taxon>Autobranchia</taxon>
        <taxon>Pteriomorphia</taxon>
        <taxon>Ostreida</taxon>
        <taxon>Ostreoidea</taxon>
        <taxon>Ostreidae</taxon>
        <taxon>Magallana</taxon>
    </lineage>
</organism>
<proteinExistence type="predicted"/>
<name>A0A8W8NVH2_MAGGI</name>
<accession>A0A8W8NVH2</accession>